<dbReference type="OrthoDB" id="10503695at2759"/>
<sequence>MWRFKIHFFIFIELFIILKTLASEFIVSSRDEFLSALNSINGNTTIIINGHVKFDDNSCTYVTSSTNSGAITIKGLNGKESVLEYRKHKKGFIFANITSIELSDLTYYGLLQFSKLDLVYVHDVDHIGLVDTFGTTDDGYILFKNYNFTSSDSQYSRAKSVQFTDGGRVFVEDSVFTSSPGCTEALVRYNGKNSDIHEFTVKNSIFNCEHYSNGIIVQVGNFTLNDSKFYNGFSSKQGAFMTVRDAYAIIKNCTFENGYSEVSGGVFNTLNNIYFEASDIEAYNITSYSNAGLFYEESKYPEYISVLKNIKYVNLWKEHPNNGSGSIITIYNLATVYIYNLYSEGLYCIIFTCTLFNIQDQSRAIIENVYVNKIHGIETGLVFYIASPQQNGYIKANNCTITNIEQESSEEGTTVVYSDGGTMDLTK</sequence>
<organism evidence="2 3">
    <name type="scientific">Piromyces finnis</name>
    <dbReference type="NCBI Taxonomy" id="1754191"/>
    <lineage>
        <taxon>Eukaryota</taxon>
        <taxon>Fungi</taxon>
        <taxon>Fungi incertae sedis</taxon>
        <taxon>Chytridiomycota</taxon>
        <taxon>Chytridiomycota incertae sedis</taxon>
        <taxon>Neocallimastigomycetes</taxon>
        <taxon>Neocallimastigales</taxon>
        <taxon>Neocallimastigaceae</taxon>
        <taxon>Piromyces</taxon>
    </lineage>
</organism>
<dbReference type="AlphaFoldDB" id="A0A1Y1UYY2"/>
<reference evidence="2 3" key="2">
    <citation type="submission" date="2016-08" db="EMBL/GenBank/DDBJ databases">
        <title>Pervasive Adenine N6-methylation of Active Genes in Fungi.</title>
        <authorList>
            <consortium name="DOE Joint Genome Institute"/>
            <person name="Mondo S.J."/>
            <person name="Dannebaum R.O."/>
            <person name="Kuo R.C."/>
            <person name="Labutti K."/>
            <person name="Haridas S."/>
            <person name="Kuo A."/>
            <person name="Salamov A."/>
            <person name="Ahrendt S.R."/>
            <person name="Lipzen A."/>
            <person name="Sullivan W."/>
            <person name="Andreopoulos W.B."/>
            <person name="Clum A."/>
            <person name="Lindquist E."/>
            <person name="Daum C."/>
            <person name="Ramamoorthy G.K."/>
            <person name="Gryganskyi A."/>
            <person name="Culley D."/>
            <person name="Magnuson J.K."/>
            <person name="James T.Y."/>
            <person name="O'Malley M.A."/>
            <person name="Stajich J.E."/>
            <person name="Spatafora J.W."/>
            <person name="Visel A."/>
            <person name="Grigoriev I.V."/>
        </authorList>
    </citation>
    <scope>NUCLEOTIDE SEQUENCE [LARGE SCALE GENOMIC DNA]</scope>
    <source>
        <strain evidence="3">finn</strain>
    </source>
</reference>
<keyword evidence="1" id="KW-0732">Signal</keyword>
<proteinExistence type="predicted"/>
<evidence type="ECO:0008006" key="4">
    <source>
        <dbReference type="Google" id="ProtNLM"/>
    </source>
</evidence>
<name>A0A1Y1UYY2_9FUNG</name>
<feature type="signal peptide" evidence="1">
    <location>
        <begin position="1"/>
        <end position="22"/>
    </location>
</feature>
<keyword evidence="3" id="KW-1185">Reference proteome</keyword>
<evidence type="ECO:0000313" key="3">
    <source>
        <dbReference type="Proteomes" id="UP000193719"/>
    </source>
</evidence>
<protein>
    <recommendedName>
        <fullName evidence="4">Right handed beta helix domain-containing protein</fullName>
    </recommendedName>
</protein>
<feature type="chain" id="PRO_5013005463" description="Right handed beta helix domain-containing protein" evidence="1">
    <location>
        <begin position="23"/>
        <end position="427"/>
    </location>
</feature>
<dbReference type="Proteomes" id="UP000193719">
    <property type="component" value="Unassembled WGS sequence"/>
</dbReference>
<dbReference type="InterPro" id="IPR011050">
    <property type="entry name" value="Pectin_lyase_fold/virulence"/>
</dbReference>
<evidence type="ECO:0000256" key="1">
    <source>
        <dbReference type="SAM" id="SignalP"/>
    </source>
</evidence>
<dbReference type="SUPFAM" id="SSF51126">
    <property type="entry name" value="Pectin lyase-like"/>
    <property type="match status" value="1"/>
</dbReference>
<dbReference type="EMBL" id="MCFH01000063">
    <property type="protein sequence ID" value="ORX42544.1"/>
    <property type="molecule type" value="Genomic_DNA"/>
</dbReference>
<comment type="caution">
    <text evidence="2">The sequence shown here is derived from an EMBL/GenBank/DDBJ whole genome shotgun (WGS) entry which is preliminary data.</text>
</comment>
<gene>
    <name evidence="2" type="ORF">BCR36DRAFT_463248</name>
</gene>
<accession>A0A1Y1UYY2</accession>
<evidence type="ECO:0000313" key="2">
    <source>
        <dbReference type="EMBL" id="ORX42544.1"/>
    </source>
</evidence>
<reference evidence="2 3" key="1">
    <citation type="submission" date="2016-08" db="EMBL/GenBank/DDBJ databases">
        <title>Genomes of anaerobic fungi encode conserved fungal cellulosomes for biomass hydrolysis.</title>
        <authorList>
            <consortium name="DOE Joint Genome Institute"/>
            <person name="Haitjema C.H."/>
            <person name="Gilmore S.P."/>
            <person name="Henske J.K."/>
            <person name="Solomon K.V."/>
            <person name="De Groot R."/>
            <person name="Kuo A."/>
            <person name="Mondo S.J."/>
            <person name="Salamov A.A."/>
            <person name="Labutti K."/>
            <person name="Zhao Z."/>
            <person name="Chiniquy J."/>
            <person name="Barry K."/>
            <person name="Brewer H.M."/>
            <person name="Purvine S.O."/>
            <person name="Wright A.T."/>
            <person name="Boxma B."/>
            <person name="Van Alen T."/>
            <person name="Hackstein J.H."/>
            <person name="Baker S.E."/>
            <person name="Grigoriev I.V."/>
            <person name="O'Malley M.A."/>
        </authorList>
    </citation>
    <scope>NUCLEOTIDE SEQUENCE [LARGE SCALE GENOMIC DNA]</scope>
    <source>
        <strain evidence="3">finn</strain>
    </source>
</reference>